<keyword evidence="2" id="KW-0560">Oxidoreductase</keyword>
<dbReference type="SUPFAM" id="SSF51735">
    <property type="entry name" value="NAD(P)-binding Rossmann-fold domains"/>
    <property type="match status" value="1"/>
</dbReference>
<dbReference type="Proteomes" id="UP000219994">
    <property type="component" value="Unassembled WGS sequence"/>
</dbReference>
<dbReference type="InterPro" id="IPR036291">
    <property type="entry name" value="NAD(P)-bd_dom_sf"/>
</dbReference>
<dbReference type="CDD" id="cd05233">
    <property type="entry name" value="SDR_c"/>
    <property type="match status" value="1"/>
</dbReference>
<name>A0A2A6FUE0_9MICO</name>
<evidence type="ECO:0000313" key="3">
    <source>
        <dbReference type="EMBL" id="PDQ36246.1"/>
    </source>
</evidence>
<dbReference type="EMBL" id="NAEP01000021">
    <property type="protein sequence ID" value="PDQ36246.1"/>
    <property type="molecule type" value="Genomic_DNA"/>
</dbReference>
<evidence type="ECO:0000256" key="1">
    <source>
        <dbReference type="ARBA" id="ARBA00006484"/>
    </source>
</evidence>
<dbReference type="Gene3D" id="3.40.50.720">
    <property type="entry name" value="NAD(P)-binding Rossmann-like Domain"/>
    <property type="match status" value="1"/>
</dbReference>
<dbReference type="AlphaFoldDB" id="A0A2A6FUE0"/>
<proteinExistence type="inferred from homology"/>
<dbReference type="PROSITE" id="PS00061">
    <property type="entry name" value="ADH_SHORT"/>
    <property type="match status" value="1"/>
</dbReference>
<comment type="similarity">
    <text evidence="1">Belongs to the short-chain dehydrogenases/reductases (SDR) family.</text>
</comment>
<dbReference type="InterPro" id="IPR020904">
    <property type="entry name" value="Sc_DH/Rdtase_CS"/>
</dbReference>
<protein>
    <submittedName>
        <fullName evidence="3">Short-chain dehydrogenase</fullName>
    </submittedName>
</protein>
<evidence type="ECO:0000256" key="2">
    <source>
        <dbReference type="ARBA" id="ARBA00023002"/>
    </source>
</evidence>
<dbReference type="FunFam" id="3.40.50.720:FF:000084">
    <property type="entry name" value="Short-chain dehydrogenase reductase"/>
    <property type="match status" value="1"/>
</dbReference>
<sequence length="255" mass="26672">MSTDTVPVVSSSPEDFRGRRAIVTGAASGIGAEITRGLLTRGAEVIGFDLNTDHIPDGAHRVGVDISSQRDVARACAEASGYGPIDTLFNNAGIGSTKNLIDCEPEEWDRVFAVNVRGIYLVCREIIPGMLERGVGVIVNTASVAGQIGLPERAAYCASKAAVVGLTKQIAVQWAKAGIRCNCVSPGTVDSPWVERLLNEASDPQAHREQLVARQPLGRLGTPNEVATAALYLASDAASFMTGTDLVIDGGITAA</sequence>
<organism evidence="3 4">
    <name type="scientific">Candidatus Lumbricidiphila eiseniae</name>
    <dbReference type="NCBI Taxonomy" id="1969409"/>
    <lineage>
        <taxon>Bacteria</taxon>
        <taxon>Bacillati</taxon>
        <taxon>Actinomycetota</taxon>
        <taxon>Actinomycetes</taxon>
        <taxon>Micrococcales</taxon>
        <taxon>Microbacteriaceae</taxon>
        <taxon>Candidatus Lumbricidiphila</taxon>
    </lineage>
</organism>
<comment type="caution">
    <text evidence="3">The sequence shown here is derived from an EMBL/GenBank/DDBJ whole genome shotgun (WGS) entry which is preliminary data.</text>
</comment>
<dbReference type="PRINTS" id="PR00080">
    <property type="entry name" value="SDRFAMILY"/>
</dbReference>
<dbReference type="NCBIfam" id="NF005559">
    <property type="entry name" value="PRK07231.1"/>
    <property type="match status" value="1"/>
</dbReference>
<gene>
    <name evidence="3" type="ORF">B5766_01860</name>
</gene>
<dbReference type="PANTHER" id="PTHR43477">
    <property type="entry name" value="DIHYDROANTICAPSIN 7-DEHYDROGENASE"/>
    <property type="match status" value="1"/>
</dbReference>
<dbReference type="GO" id="GO:0016491">
    <property type="term" value="F:oxidoreductase activity"/>
    <property type="evidence" value="ECO:0007669"/>
    <property type="project" value="UniProtKB-KW"/>
</dbReference>
<evidence type="ECO:0000313" key="4">
    <source>
        <dbReference type="Proteomes" id="UP000219994"/>
    </source>
</evidence>
<accession>A0A2A6FUE0</accession>
<reference evidence="4" key="1">
    <citation type="submission" date="2017-03" db="EMBL/GenBank/DDBJ databases">
        <authorList>
            <person name="Lund M.B."/>
        </authorList>
    </citation>
    <scope>NUCLEOTIDE SEQUENCE [LARGE SCALE GENOMIC DNA]</scope>
</reference>
<dbReference type="PANTHER" id="PTHR43477:SF1">
    <property type="entry name" value="DIHYDROANTICAPSIN 7-DEHYDROGENASE"/>
    <property type="match status" value="1"/>
</dbReference>
<dbReference type="InterPro" id="IPR002347">
    <property type="entry name" value="SDR_fam"/>
</dbReference>
<dbReference type="Pfam" id="PF13561">
    <property type="entry name" value="adh_short_C2"/>
    <property type="match status" value="1"/>
</dbReference>
<dbReference type="InterPro" id="IPR051122">
    <property type="entry name" value="SDR_DHRS6-like"/>
</dbReference>
<dbReference type="PRINTS" id="PR00081">
    <property type="entry name" value="GDHRDH"/>
</dbReference>